<dbReference type="STRING" id="161896.UL81_00475"/>
<dbReference type="HOGENOM" id="CLU_117144_3_1_11"/>
<organism evidence="2 3">
    <name type="scientific">Corynebacterium camporealensis</name>
    <dbReference type="NCBI Taxonomy" id="161896"/>
    <lineage>
        <taxon>Bacteria</taxon>
        <taxon>Bacillati</taxon>
        <taxon>Actinomycetota</taxon>
        <taxon>Actinomycetes</taxon>
        <taxon>Mycobacteriales</taxon>
        <taxon>Corynebacteriaceae</taxon>
        <taxon>Corynebacterium</taxon>
    </lineage>
</organism>
<reference evidence="2 3" key="1">
    <citation type="journal article" date="2015" name="Genome Announc.">
        <title>Complete Genome Sequence of Corynebacterium camporealensis DSM 44610, Isolated from the Milk of a Manchega Sheep with Subclinical Mastitis.</title>
        <authorList>
            <person name="Ruckert C."/>
            <person name="Albersmeier A."/>
            <person name="Winkler A."/>
            <person name="Tauch A."/>
        </authorList>
    </citation>
    <scope>NUCLEOTIDE SEQUENCE [LARGE SCALE GENOMIC DNA]</scope>
    <source>
        <strain evidence="2 3">DSM 44610</strain>
    </source>
</reference>
<dbReference type="InterPro" id="IPR035439">
    <property type="entry name" value="UPF0145_dom_sf"/>
</dbReference>
<dbReference type="PANTHER" id="PTHR34068:SF1">
    <property type="entry name" value="UPF0145 PROTEIN YBJQ"/>
    <property type="match status" value="1"/>
</dbReference>
<evidence type="ECO:0000313" key="3">
    <source>
        <dbReference type="Proteomes" id="UP000033566"/>
    </source>
</evidence>
<dbReference type="RefSeq" id="WP_035106043.1">
    <property type="nucleotide sequence ID" value="NZ_CP011311.1"/>
</dbReference>
<name>A0A0F6QWG7_9CORY</name>
<dbReference type="Pfam" id="PF01906">
    <property type="entry name" value="YbjQ_1"/>
    <property type="match status" value="1"/>
</dbReference>
<accession>A0A0F6QWG7</accession>
<proteinExistence type="inferred from homology"/>
<evidence type="ECO:0000313" key="2">
    <source>
        <dbReference type="EMBL" id="AKE38088.1"/>
    </source>
</evidence>
<dbReference type="InterPro" id="IPR002765">
    <property type="entry name" value="UPF0145_YbjQ-like"/>
</dbReference>
<evidence type="ECO:0000256" key="1">
    <source>
        <dbReference type="ARBA" id="ARBA00010751"/>
    </source>
</evidence>
<dbReference type="AlphaFoldDB" id="A0A0F6QWG7"/>
<dbReference type="EMBL" id="CP011311">
    <property type="protein sequence ID" value="AKE38088.1"/>
    <property type="molecule type" value="Genomic_DNA"/>
</dbReference>
<dbReference type="Proteomes" id="UP000033566">
    <property type="component" value="Chromosome"/>
</dbReference>
<keyword evidence="3" id="KW-1185">Reference proteome</keyword>
<dbReference type="PANTHER" id="PTHR34068">
    <property type="entry name" value="UPF0145 PROTEIN YBJQ"/>
    <property type="match status" value="1"/>
</dbReference>
<protein>
    <submittedName>
        <fullName evidence="2">Uncharacterized protein</fullName>
    </submittedName>
</protein>
<dbReference type="OrthoDB" id="9796448at2"/>
<gene>
    <name evidence="2" type="ORF">UL81_00475</name>
</gene>
<dbReference type="PATRIC" id="fig|161896.4.peg.94"/>
<dbReference type="KEGG" id="ccj:UL81_00475"/>
<sequence>MIFTTSDSVDGHEVTDYIRVIAGETATYLSSQNSLGAAFQTAKRLPPYEQESGQVRESALNELWHRGQELGADGVIGISFNYSVIDQYNEAMDSYNNILLVTATGTAVRLRRTT</sequence>
<dbReference type="SUPFAM" id="SSF117782">
    <property type="entry name" value="YbjQ-like"/>
    <property type="match status" value="1"/>
</dbReference>
<dbReference type="Gene3D" id="3.30.110.70">
    <property type="entry name" value="Hypothetical protein apc22750. Chain B"/>
    <property type="match status" value="1"/>
</dbReference>
<comment type="similarity">
    <text evidence="1">Belongs to the UPF0145 family.</text>
</comment>